<dbReference type="PANTHER" id="PTHR38767:SF1">
    <property type="entry name" value="DNA POLYMERASE III SUBUNIT CHI"/>
    <property type="match status" value="1"/>
</dbReference>
<dbReference type="GO" id="GO:0032298">
    <property type="term" value="P:positive regulation of DNA-templated DNA replication initiation"/>
    <property type="evidence" value="ECO:0007669"/>
    <property type="project" value="TreeGrafter"/>
</dbReference>
<dbReference type="GO" id="GO:0006260">
    <property type="term" value="P:DNA replication"/>
    <property type="evidence" value="ECO:0007669"/>
    <property type="project" value="InterPro"/>
</dbReference>
<dbReference type="Proteomes" id="UP000247565">
    <property type="component" value="Unassembled WGS sequence"/>
</dbReference>
<evidence type="ECO:0000313" key="2">
    <source>
        <dbReference type="Proteomes" id="UP000247565"/>
    </source>
</evidence>
<keyword evidence="2" id="KW-1185">Reference proteome</keyword>
<comment type="caution">
    <text evidence="1">The sequence shown here is derived from an EMBL/GenBank/DDBJ whole genome shotgun (WGS) entry which is preliminary data.</text>
</comment>
<dbReference type="InterPro" id="IPR036768">
    <property type="entry name" value="PolIII_chi_sf"/>
</dbReference>
<organism evidence="1 2">
    <name type="scientific">Commensalibacter melissae</name>
    <dbReference type="NCBI Taxonomy" id="2070537"/>
    <lineage>
        <taxon>Bacteria</taxon>
        <taxon>Pseudomonadati</taxon>
        <taxon>Pseudomonadota</taxon>
        <taxon>Alphaproteobacteria</taxon>
        <taxon>Acetobacterales</taxon>
        <taxon>Acetobacteraceae</taxon>
    </lineage>
</organism>
<accession>A0A318MYG4</accession>
<sequence length="151" mass="17996">MTSVGFYHLTRTSMEQALPSLLIRTRQQKQKGIVLCKDDEQLKKLTEILWNIINPIWLPHGCHAKDYRDEYPEWQPIWLTTFEENPNQAAYLFVVHGQSVNDISQFERVFDLFDGKEEQFVLAARERWRKLKKAGHDLTYWKQTEKGWEKG</sequence>
<dbReference type="Gene3D" id="3.40.50.10110">
    <property type="entry name" value="DNA polymerase III subunit chi"/>
    <property type="match status" value="1"/>
</dbReference>
<protein>
    <submittedName>
        <fullName evidence="1">DNA polymerase III subunit chi</fullName>
    </submittedName>
</protein>
<gene>
    <name evidence="1" type="ORF">DK869_02175</name>
</gene>
<dbReference type="AlphaFoldDB" id="A0A318MYG4"/>
<name>A0A318MYG4_9PROT</name>
<dbReference type="GO" id="GO:0003677">
    <property type="term" value="F:DNA binding"/>
    <property type="evidence" value="ECO:0007669"/>
    <property type="project" value="InterPro"/>
</dbReference>
<dbReference type="EMBL" id="QGLT01000001">
    <property type="protein sequence ID" value="PXZ01825.1"/>
    <property type="molecule type" value="Genomic_DNA"/>
</dbReference>
<dbReference type="PANTHER" id="PTHR38767">
    <property type="entry name" value="DNA POLYMERASE III SUBUNIT CHI"/>
    <property type="match status" value="1"/>
</dbReference>
<proteinExistence type="predicted"/>
<reference evidence="1 2" key="1">
    <citation type="submission" date="2018-05" db="EMBL/GenBank/DDBJ databases">
        <title>Reference genomes for bee gut microbiota database.</title>
        <authorList>
            <person name="Ellegaard K.M."/>
        </authorList>
    </citation>
    <scope>NUCLEOTIDE SEQUENCE [LARGE SCALE GENOMIC DNA]</scope>
    <source>
        <strain evidence="1 2">ESL0284</strain>
    </source>
</reference>
<dbReference type="Pfam" id="PF04364">
    <property type="entry name" value="DNA_pol3_chi"/>
    <property type="match status" value="1"/>
</dbReference>
<dbReference type="NCBIfam" id="NF004347">
    <property type="entry name" value="PRK05728.1-4"/>
    <property type="match status" value="1"/>
</dbReference>
<dbReference type="InterPro" id="IPR007459">
    <property type="entry name" value="DNA_pol3_chi"/>
</dbReference>
<evidence type="ECO:0000313" key="1">
    <source>
        <dbReference type="EMBL" id="PXZ01825.1"/>
    </source>
</evidence>
<dbReference type="SUPFAM" id="SSF102400">
    <property type="entry name" value="DNA polymerase III chi subunit"/>
    <property type="match status" value="1"/>
</dbReference>
<dbReference type="OrthoDB" id="9795973at2"/>
<dbReference type="GO" id="GO:0003887">
    <property type="term" value="F:DNA-directed DNA polymerase activity"/>
    <property type="evidence" value="ECO:0007669"/>
    <property type="project" value="InterPro"/>
</dbReference>
<dbReference type="RefSeq" id="WP_110438344.1">
    <property type="nucleotide sequence ID" value="NZ_CP046393.1"/>
</dbReference>